<sequence length="359" mass="38502">MKSYLALFCLSLGGSQIAQGFVAPQNSGFRVSTTIKNSFDVFSEELANEESSSARRSLIHSAAAASFSLALGGAIVPAVNADVGTLPEFGDSEAIIQGLTVNVSDKSQLDGMVEFLVKGFDFQILRQRIRDTVEEIWLGYGPEQLSIPGDFEIPVSSFAKYGGHMSLKLVLDSRVMKPLYKGGDDAPGNNIDFLQVGVPGYRISQMVASGGKILDAYGLVNVVSPSGFPMRGIVGITPDPIMLVAVNCKDVKESKAFYEKLGFVEQEYPYSRPSKGTTIFEPAPPAKSVYMAPSAGCMGVLLQPTKKRITPNPAVESLNIVYNPTNGNDGDGLLLTDPSGLGIRFMSASTFTEEEKKTR</sequence>
<gene>
    <name evidence="2" type="ORF">CYCCA115_LOCUS23653</name>
</gene>
<accession>A0AAD2GCC4</accession>
<dbReference type="SUPFAM" id="SSF54593">
    <property type="entry name" value="Glyoxalase/Bleomycin resistance protein/Dihydroxybiphenyl dioxygenase"/>
    <property type="match status" value="1"/>
</dbReference>
<keyword evidence="3" id="KW-1185">Reference proteome</keyword>
<dbReference type="InterPro" id="IPR029068">
    <property type="entry name" value="Glyas_Bleomycin-R_OHBP_Dase"/>
</dbReference>
<proteinExistence type="predicted"/>
<evidence type="ECO:0000313" key="2">
    <source>
        <dbReference type="EMBL" id="CAJ1969334.1"/>
    </source>
</evidence>
<keyword evidence="1" id="KW-0732">Signal</keyword>
<feature type="chain" id="PRO_5042081018" description="VOC domain-containing protein" evidence="1">
    <location>
        <begin position="21"/>
        <end position="359"/>
    </location>
</feature>
<evidence type="ECO:0000256" key="1">
    <source>
        <dbReference type="SAM" id="SignalP"/>
    </source>
</evidence>
<dbReference type="EMBL" id="CAKOGP040002424">
    <property type="protein sequence ID" value="CAJ1969334.1"/>
    <property type="molecule type" value="Genomic_DNA"/>
</dbReference>
<organism evidence="2 3">
    <name type="scientific">Cylindrotheca closterium</name>
    <dbReference type="NCBI Taxonomy" id="2856"/>
    <lineage>
        <taxon>Eukaryota</taxon>
        <taxon>Sar</taxon>
        <taxon>Stramenopiles</taxon>
        <taxon>Ochrophyta</taxon>
        <taxon>Bacillariophyta</taxon>
        <taxon>Bacillariophyceae</taxon>
        <taxon>Bacillariophycidae</taxon>
        <taxon>Bacillariales</taxon>
        <taxon>Bacillariaceae</taxon>
        <taxon>Cylindrotheca</taxon>
    </lineage>
</organism>
<protein>
    <recommendedName>
        <fullName evidence="4">VOC domain-containing protein</fullName>
    </recommendedName>
</protein>
<dbReference type="Proteomes" id="UP001295423">
    <property type="component" value="Unassembled WGS sequence"/>
</dbReference>
<evidence type="ECO:0008006" key="4">
    <source>
        <dbReference type="Google" id="ProtNLM"/>
    </source>
</evidence>
<feature type="signal peptide" evidence="1">
    <location>
        <begin position="1"/>
        <end position="20"/>
    </location>
</feature>
<evidence type="ECO:0000313" key="3">
    <source>
        <dbReference type="Proteomes" id="UP001295423"/>
    </source>
</evidence>
<reference evidence="2" key="1">
    <citation type="submission" date="2023-08" db="EMBL/GenBank/DDBJ databases">
        <authorList>
            <person name="Audoor S."/>
            <person name="Bilcke G."/>
        </authorList>
    </citation>
    <scope>NUCLEOTIDE SEQUENCE</scope>
</reference>
<dbReference type="AlphaFoldDB" id="A0AAD2GCC4"/>
<comment type="caution">
    <text evidence="2">The sequence shown here is derived from an EMBL/GenBank/DDBJ whole genome shotgun (WGS) entry which is preliminary data.</text>
</comment>
<name>A0AAD2GCC4_9STRA</name>